<feature type="region of interest" description="Disordered" evidence="1">
    <location>
        <begin position="1"/>
        <end position="21"/>
    </location>
</feature>
<dbReference type="OrthoDB" id="203239at2157"/>
<protein>
    <submittedName>
        <fullName evidence="3">Uncharacterized protein</fullName>
    </submittedName>
</protein>
<keyword evidence="2" id="KW-0472">Membrane</keyword>
<keyword evidence="4" id="KW-1185">Reference proteome</keyword>
<sequence>MGDDSDGTTAGTELPVDTERYTGTLRPGGTIILGADRLVVDRDDEPVVVDLADVVEVSLQDIDWFLAVMSAALIGFGLLSLNRSVLLGGAFAVAGAVSLALTYRKRNALRIRVAGRTDPLRCFPAEPQRLRAELEQVLAD</sequence>
<keyword evidence="2" id="KW-0812">Transmembrane</keyword>
<dbReference type="RefSeq" id="WP_053968991.1">
    <property type="nucleotide sequence ID" value="NZ_JAWJXX010000004.1"/>
</dbReference>
<gene>
    <name evidence="3" type="ORF">AMS69_15585</name>
</gene>
<comment type="caution">
    <text evidence="3">The sequence shown here is derived from an EMBL/GenBank/DDBJ whole genome shotgun (WGS) entry which is preliminary data.</text>
</comment>
<dbReference type="EMBL" id="LIUF01000005">
    <property type="protein sequence ID" value="KOX91967.1"/>
    <property type="molecule type" value="Genomic_DNA"/>
</dbReference>
<evidence type="ECO:0000313" key="3">
    <source>
        <dbReference type="EMBL" id="KOX91967.1"/>
    </source>
</evidence>
<organism evidence="3 4">
    <name type="scientific">Haloarcula rubripromontorii</name>
    <dbReference type="NCBI Taxonomy" id="1705562"/>
    <lineage>
        <taxon>Archaea</taxon>
        <taxon>Methanobacteriati</taxon>
        <taxon>Methanobacteriota</taxon>
        <taxon>Stenosarchaea group</taxon>
        <taxon>Halobacteria</taxon>
        <taxon>Halobacteriales</taxon>
        <taxon>Haloarculaceae</taxon>
        <taxon>Haloarcula</taxon>
    </lineage>
</organism>
<evidence type="ECO:0000313" key="4">
    <source>
        <dbReference type="Proteomes" id="UP000037729"/>
    </source>
</evidence>
<dbReference type="Proteomes" id="UP000037729">
    <property type="component" value="Unassembled WGS sequence"/>
</dbReference>
<accession>A0A0M9AH53</accession>
<keyword evidence="2" id="KW-1133">Transmembrane helix</keyword>
<feature type="transmembrane region" description="Helical" evidence="2">
    <location>
        <begin position="62"/>
        <end position="79"/>
    </location>
</feature>
<evidence type="ECO:0000256" key="2">
    <source>
        <dbReference type="SAM" id="Phobius"/>
    </source>
</evidence>
<evidence type="ECO:0000256" key="1">
    <source>
        <dbReference type="SAM" id="MobiDB-lite"/>
    </source>
</evidence>
<dbReference type="PATRIC" id="fig|1705562.3.peg.4021"/>
<dbReference type="STRING" id="1705562.AMS69_15585"/>
<reference evidence="3 4" key="1">
    <citation type="submission" date="2015-08" db="EMBL/GenBank/DDBJ databases">
        <title>Genomes of Isolates from Cabo Rojo, PR.</title>
        <authorList>
            <person name="Sanchez-Nieves R.L."/>
            <person name="Montalvo-Rodriguez R."/>
        </authorList>
    </citation>
    <scope>NUCLEOTIDE SEQUENCE [LARGE SCALE GENOMIC DNA]</scope>
    <source>
        <strain evidence="3 4">SL3</strain>
    </source>
</reference>
<proteinExistence type="predicted"/>
<name>A0A0M9AH53_9EURY</name>
<feature type="transmembrane region" description="Helical" evidence="2">
    <location>
        <begin position="85"/>
        <end position="103"/>
    </location>
</feature>
<dbReference type="AlphaFoldDB" id="A0A0M9AH53"/>